<dbReference type="GO" id="GO:0004020">
    <property type="term" value="F:adenylylsulfate kinase activity"/>
    <property type="evidence" value="ECO:0007669"/>
    <property type="project" value="UniProtKB-EC"/>
</dbReference>
<evidence type="ECO:0000256" key="1">
    <source>
        <dbReference type="ARBA" id="ARBA00001823"/>
    </source>
</evidence>
<dbReference type="GO" id="GO:0005525">
    <property type="term" value="F:GTP binding"/>
    <property type="evidence" value="ECO:0007669"/>
    <property type="project" value="UniProtKB-UniRule"/>
</dbReference>
<keyword evidence="7 11" id="KW-0067">ATP-binding</keyword>
<dbReference type="GO" id="GO:0003924">
    <property type="term" value="F:GTPase activity"/>
    <property type="evidence" value="ECO:0007669"/>
    <property type="project" value="InterPro"/>
</dbReference>
<dbReference type="PROSITE" id="PS00301">
    <property type="entry name" value="G_TR_1"/>
    <property type="match status" value="1"/>
</dbReference>
<dbReference type="InterPro" id="IPR000795">
    <property type="entry name" value="T_Tr_GTP-bd_dom"/>
</dbReference>
<dbReference type="UniPathway" id="UPA00140">
    <property type="reaction ID" value="UER00204"/>
</dbReference>
<dbReference type="GO" id="GO:0000103">
    <property type="term" value="P:sulfate assimilation"/>
    <property type="evidence" value="ECO:0007669"/>
    <property type="project" value="UniProtKB-UniRule"/>
</dbReference>
<comment type="function">
    <text evidence="2">APS kinase catalyzes the synthesis of activated sulfate.</text>
</comment>
<evidence type="ECO:0000256" key="5">
    <source>
        <dbReference type="ARBA" id="ARBA00022695"/>
    </source>
</evidence>
<comment type="catalytic activity">
    <reaction evidence="10 11">
        <text>sulfate + ATP + H(+) = adenosine 5'-phosphosulfate + diphosphate</text>
        <dbReference type="Rhea" id="RHEA:18133"/>
        <dbReference type="ChEBI" id="CHEBI:15378"/>
        <dbReference type="ChEBI" id="CHEBI:16189"/>
        <dbReference type="ChEBI" id="CHEBI:30616"/>
        <dbReference type="ChEBI" id="CHEBI:33019"/>
        <dbReference type="ChEBI" id="CHEBI:58243"/>
        <dbReference type="EC" id="2.7.7.4"/>
    </reaction>
</comment>
<name>A0A0P0YYB1_9HYPH</name>
<dbReference type="InterPro" id="IPR050100">
    <property type="entry name" value="TRAFAC_GTPase_members"/>
</dbReference>
<dbReference type="InterPro" id="IPR044139">
    <property type="entry name" value="CysN_NoDQ_III"/>
</dbReference>
<comment type="pathway">
    <text evidence="11">Sulfur metabolism; hydrogen sulfide biosynthesis; sulfite from sulfate: step 1/3.</text>
</comment>
<accession>A0A0P0YYB1</accession>
<dbReference type="InterPro" id="IPR027417">
    <property type="entry name" value="P-loop_NTPase"/>
</dbReference>
<protein>
    <recommendedName>
        <fullName evidence="11">Sulfate adenylyltransferase subunit 1</fullName>
        <ecNumber evidence="11">2.7.7.4</ecNumber>
    </recommendedName>
    <alternativeName>
        <fullName evidence="11">ATP-sulfurylase large subunit</fullName>
    </alternativeName>
    <alternativeName>
        <fullName evidence="11">Sulfate adenylate transferase</fullName>
        <shortName evidence="11">SAT</shortName>
    </alternativeName>
</protein>
<feature type="binding site" evidence="11">
    <location>
        <begin position="148"/>
        <end position="152"/>
    </location>
    <ligand>
        <name>GTP</name>
        <dbReference type="ChEBI" id="CHEBI:37565"/>
    </ligand>
</feature>
<gene>
    <name evidence="11" type="primary">cysN</name>
</gene>
<keyword evidence="8 11" id="KW-0342">GTP-binding</keyword>
<keyword evidence="12" id="KW-0472">Membrane</keyword>
<dbReference type="EC" id="2.7.7.4" evidence="11"/>
<comment type="subunit">
    <text evidence="3">Sulfate-activating enzymes, NodP and NodQ, may be physically associated.</text>
</comment>
<dbReference type="CDD" id="cd03695">
    <property type="entry name" value="CysN_NodQ_II"/>
    <property type="match status" value="1"/>
</dbReference>
<sequence>MTIAVQKRPREDAVDTALTGHANPAVIAEDERFAGPAPDDGDVAVVDPQAAMQPALAPAESLLRFITCGSVDDGKSTLIGRLLFETNAVFDDQMDTLKRDSRKFGTTGEDLDFALLVDGLSAEREQGITIDVAYRYFSTGNRAFIIADTPGHEQYTRNMATGASQAELAVILVDARKGILPQTRRHSFITSLVGIKSVVIAINKMDLVDFSQERYEAIRRDYEAILPQLGFTDVSYVPLSAKNGDNIAAPSPNMPWYDGQTLLQRLETATPETFDAGSAPFRLPVQWVNRPNLDFRGFAGTIVGGRVAPGDAIAVMPGRRTTTVKAVWGPDGEVASAEAGEAVTLTLADEVDVSRGDVLVGPSDTIAAQKTVTADILWMADRPLISGGRYVARLATSTTPASVRSLDNAIDIHTFESGAANVLLMNEIGQITLGFDRPVMATTYEENRELGSFILIDSLTNETMALGIVRTVSASDEITQAVPAEAPLSPLARAQALWFGAAEGEHRKGHGKLIRYRAAGAVMIGILALLFGLGIGFAVLLAAIDFVLRPFLALMTGGGDLPGKNGADPTTVGDGAGI</sequence>
<evidence type="ECO:0000256" key="9">
    <source>
        <dbReference type="ARBA" id="ARBA00024872"/>
    </source>
</evidence>
<evidence type="ECO:0000256" key="3">
    <source>
        <dbReference type="ARBA" id="ARBA00011760"/>
    </source>
</evidence>
<dbReference type="Gene3D" id="3.40.50.300">
    <property type="entry name" value="P-loop containing nucleotide triphosphate hydrolases"/>
    <property type="match status" value="1"/>
</dbReference>
<dbReference type="GO" id="GO:0005524">
    <property type="term" value="F:ATP binding"/>
    <property type="evidence" value="ECO:0007669"/>
    <property type="project" value="UniProtKB-KW"/>
</dbReference>
<dbReference type="GO" id="GO:0004781">
    <property type="term" value="F:sulfate adenylyltransferase (ATP) activity"/>
    <property type="evidence" value="ECO:0007669"/>
    <property type="project" value="UniProtKB-UniRule"/>
</dbReference>
<keyword evidence="4 11" id="KW-0808">Transferase</keyword>
<evidence type="ECO:0000256" key="12">
    <source>
        <dbReference type="SAM" id="Phobius"/>
    </source>
</evidence>
<dbReference type="Pfam" id="PF00009">
    <property type="entry name" value="GTP_EFTU"/>
    <property type="match status" value="1"/>
</dbReference>
<comment type="similarity">
    <text evidence="11">Belongs to the TRAFAC class translation factor GTPase superfamily. Classic translation factor GTPase family. CysN/NodQ subfamily.</text>
</comment>
<feature type="binding site" evidence="11">
    <location>
        <begin position="203"/>
        <end position="206"/>
    </location>
    <ligand>
        <name>GTP</name>
        <dbReference type="ChEBI" id="CHEBI:37565"/>
    </ligand>
</feature>
<dbReference type="CDD" id="cd04166">
    <property type="entry name" value="CysN_ATPS"/>
    <property type="match status" value="1"/>
</dbReference>
<dbReference type="GO" id="GO:0070814">
    <property type="term" value="P:hydrogen sulfide biosynthetic process"/>
    <property type="evidence" value="ECO:0007669"/>
    <property type="project" value="UniProtKB-UniRule"/>
</dbReference>
<dbReference type="SUPFAM" id="SSF50447">
    <property type="entry name" value="Translation proteins"/>
    <property type="match status" value="1"/>
</dbReference>
<dbReference type="PROSITE" id="PS51722">
    <property type="entry name" value="G_TR_2"/>
    <property type="match status" value="1"/>
</dbReference>
<comment type="function">
    <text evidence="9">Proposed to provide activated sulfate for transfer to Nod factor. ATP sulfurylase may be the GTPase, regulating ATP sulfurylase activity.</text>
</comment>
<dbReference type="InterPro" id="IPR031157">
    <property type="entry name" value="G_TR_CS"/>
</dbReference>
<dbReference type="FunFam" id="3.40.50.300:FF:000119">
    <property type="entry name" value="Sulfate adenylyltransferase subunit 1"/>
    <property type="match status" value="1"/>
</dbReference>
<dbReference type="HAMAP" id="MF_00062">
    <property type="entry name" value="Sulf_adenylyltr_sub1"/>
    <property type="match status" value="1"/>
</dbReference>
<keyword evidence="12" id="KW-1133">Transmembrane helix</keyword>
<dbReference type="InterPro" id="IPR009000">
    <property type="entry name" value="Transl_B-barrel_sf"/>
</dbReference>
<dbReference type="InterPro" id="IPR041757">
    <property type="entry name" value="CysN_GTP-bd"/>
</dbReference>
<comment type="subunit">
    <text evidence="11">Heterodimer composed of CysD, the smaller subunit, and CysN.</text>
</comment>
<comment type="catalytic activity">
    <reaction evidence="1">
        <text>adenosine 5'-phosphosulfate + ATP = 3'-phosphoadenylyl sulfate + ADP + H(+)</text>
        <dbReference type="Rhea" id="RHEA:24152"/>
        <dbReference type="ChEBI" id="CHEBI:15378"/>
        <dbReference type="ChEBI" id="CHEBI:30616"/>
        <dbReference type="ChEBI" id="CHEBI:58243"/>
        <dbReference type="ChEBI" id="CHEBI:58339"/>
        <dbReference type="ChEBI" id="CHEBI:456216"/>
        <dbReference type="EC" id="2.7.1.25"/>
    </reaction>
</comment>
<evidence type="ECO:0000313" key="14">
    <source>
        <dbReference type="EMBL" id="BAT26506.1"/>
    </source>
</evidence>
<feature type="transmembrane region" description="Helical" evidence="12">
    <location>
        <begin position="518"/>
        <end position="544"/>
    </location>
</feature>
<dbReference type="SUPFAM" id="SSF52540">
    <property type="entry name" value="P-loop containing nucleoside triphosphate hydrolases"/>
    <property type="match status" value="1"/>
</dbReference>
<keyword evidence="6 11" id="KW-0547">Nucleotide-binding</keyword>
<evidence type="ECO:0000256" key="11">
    <source>
        <dbReference type="HAMAP-Rule" id="MF_00062"/>
    </source>
</evidence>
<comment type="function">
    <text evidence="11">With CysD forms the ATP sulfurylase (ATPS) that catalyzes the adenylation of sulfate producing adenosine 5'-phosphosulfate (APS) and diphosphate, the first enzymatic step in sulfur assimilation pathway. APS synthesis involves the formation of a high-energy phosphoric-sulfuric acid anhydride bond driven by GTP hydrolysis by CysN coupled to ATP hydrolysis by CysD.</text>
</comment>
<dbReference type="Gene3D" id="2.40.30.10">
    <property type="entry name" value="Translation factors"/>
    <property type="match status" value="2"/>
</dbReference>
<feature type="domain" description="Tr-type G" evidence="13">
    <location>
        <begin position="60"/>
        <end position="275"/>
    </location>
</feature>
<keyword evidence="12" id="KW-0812">Transmembrane</keyword>
<dbReference type="InterPro" id="IPR054696">
    <property type="entry name" value="GTP-eEF1A_C"/>
</dbReference>
<evidence type="ECO:0000256" key="7">
    <source>
        <dbReference type="ARBA" id="ARBA00022840"/>
    </source>
</evidence>
<dbReference type="InterPro" id="IPR044138">
    <property type="entry name" value="CysN_II"/>
</dbReference>
<dbReference type="PANTHER" id="PTHR23115">
    <property type="entry name" value="TRANSLATION FACTOR"/>
    <property type="match status" value="1"/>
</dbReference>
<dbReference type="NCBIfam" id="NF003478">
    <property type="entry name" value="PRK05124.1"/>
    <property type="match status" value="1"/>
</dbReference>
<feature type="binding site" evidence="11">
    <location>
        <begin position="69"/>
        <end position="76"/>
    </location>
    <ligand>
        <name>GTP</name>
        <dbReference type="ChEBI" id="CHEBI:37565"/>
    </ligand>
</feature>
<dbReference type="Pfam" id="PF22594">
    <property type="entry name" value="GTP-eEF1A_C"/>
    <property type="match status" value="1"/>
</dbReference>
<evidence type="ECO:0000256" key="8">
    <source>
        <dbReference type="ARBA" id="ARBA00023134"/>
    </source>
</evidence>
<dbReference type="NCBIfam" id="TIGR02034">
    <property type="entry name" value="CysN"/>
    <property type="match status" value="1"/>
</dbReference>
<evidence type="ECO:0000256" key="6">
    <source>
        <dbReference type="ARBA" id="ARBA00022741"/>
    </source>
</evidence>
<reference evidence="14" key="1">
    <citation type="journal article" date="2015" name="Proc. Natl. Acad. Sci. U.S.A.">
        <title>Bacterial clade with the ribosomal RNA operon on a small plasmid rather than the chromosome.</title>
        <authorList>
            <person name="Anda M."/>
            <person name="Ohtsubo Y."/>
            <person name="Okubo T."/>
            <person name="Sugawara M."/>
            <person name="Nagata Y."/>
            <person name="Tsuda M."/>
            <person name="Minamisawa K."/>
            <person name="Mitsui H."/>
        </authorList>
    </citation>
    <scope>NUCLEOTIDE SEQUENCE</scope>
    <source>
        <strain evidence="14">DSM 14790</strain>
    </source>
</reference>
<evidence type="ECO:0000259" key="13">
    <source>
        <dbReference type="PROSITE" id="PS51722"/>
    </source>
</evidence>
<dbReference type="SUPFAM" id="SSF50465">
    <property type="entry name" value="EF-Tu/eEF-1alpha/eIF2-gamma C-terminal domain"/>
    <property type="match status" value="1"/>
</dbReference>
<evidence type="ECO:0000256" key="4">
    <source>
        <dbReference type="ARBA" id="ARBA00022679"/>
    </source>
</evidence>
<dbReference type="RefSeq" id="WP_024351945.1">
    <property type="nucleotide sequence ID" value="NZ_BBWN01000042.1"/>
</dbReference>
<dbReference type="InterPro" id="IPR011779">
    <property type="entry name" value="SO4_adenylTrfase_lsu"/>
</dbReference>
<dbReference type="AlphaFoldDB" id="A0A0P0YYB1"/>
<proteinExistence type="inferred from homology"/>
<dbReference type="CDD" id="cd04095">
    <property type="entry name" value="CysN_NoDQ_III"/>
    <property type="match status" value="1"/>
</dbReference>
<dbReference type="EMBL" id="LC066372">
    <property type="protein sequence ID" value="BAT26506.1"/>
    <property type="molecule type" value="Genomic_DNA"/>
</dbReference>
<evidence type="ECO:0000256" key="10">
    <source>
        <dbReference type="ARBA" id="ARBA00049370"/>
    </source>
</evidence>
<organism evidence="14">
    <name type="scientific">Aurantimonas coralicida</name>
    <dbReference type="NCBI Taxonomy" id="182270"/>
    <lineage>
        <taxon>Bacteria</taxon>
        <taxon>Pseudomonadati</taxon>
        <taxon>Pseudomonadota</taxon>
        <taxon>Alphaproteobacteria</taxon>
        <taxon>Hyphomicrobiales</taxon>
        <taxon>Aurantimonadaceae</taxon>
        <taxon>Aurantimonas</taxon>
    </lineage>
</organism>
<keyword evidence="5 11" id="KW-0548">Nucleotidyltransferase</keyword>
<dbReference type="PRINTS" id="PR00315">
    <property type="entry name" value="ELONGATNFCT"/>
</dbReference>
<dbReference type="InterPro" id="IPR009001">
    <property type="entry name" value="Transl_elong_EF1A/Init_IF2_C"/>
</dbReference>
<evidence type="ECO:0000256" key="2">
    <source>
        <dbReference type="ARBA" id="ARBA00002357"/>
    </source>
</evidence>